<sequence>MAVLLARALPELLAEGLLPGFHTVALSNRSGLLLSCAGDAARAATVGAIVANVWQCHEKCEGAGPLGCVLVECEEGRVAMLPVGSFVLSCCADSSVPFGLLKAKAAALHERLQPPLSQLST</sequence>
<dbReference type="EMBL" id="JBGBPQ010000029">
    <property type="protein sequence ID" value="KAL1496313.1"/>
    <property type="molecule type" value="Genomic_DNA"/>
</dbReference>
<keyword evidence="2" id="KW-1185">Reference proteome</keyword>
<comment type="caution">
    <text evidence="1">The sequence shown here is derived from an EMBL/GenBank/DDBJ whole genome shotgun (WGS) entry which is preliminary data.</text>
</comment>
<dbReference type="AlphaFoldDB" id="A0AB34IES5"/>
<evidence type="ECO:0008006" key="3">
    <source>
        <dbReference type="Google" id="ProtNLM"/>
    </source>
</evidence>
<gene>
    <name evidence="1" type="ORF">AB1Y20_016271</name>
</gene>
<dbReference type="InterPro" id="IPR037587">
    <property type="entry name" value="LAMTOR2-like"/>
</dbReference>
<organism evidence="1 2">
    <name type="scientific">Prymnesium parvum</name>
    <name type="common">Toxic golden alga</name>
    <dbReference type="NCBI Taxonomy" id="97485"/>
    <lineage>
        <taxon>Eukaryota</taxon>
        <taxon>Haptista</taxon>
        <taxon>Haptophyta</taxon>
        <taxon>Prymnesiophyceae</taxon>
        <taxon>Prymnesiales</taxon>
        <taxon>Prymnesiaceae</taxon>
        <taxon>Prymnesium</taxon>
    </lineage>
</organism>
<dbReference type="SUPFAM" id="SSF103196">
    <property type="entry name" value="Roadblock/LC7 domain"/>
    <property type="match status" value="1"/>
</dbReference>
<proteinExistence type="predicted"/>
<reference evidence="1 2" key="1">
    <citation type="journal article" date="2024" name="Science">
        <title>Giant polyketide synthase enzymes in the biosynthesis of giant marine polyether toxins.</title>
        <authorList>
            <person name="Fallon T.R."/>
            <person name="Shende V.V."/>
            <person name="Wierzbicki I.H."/>
            <person name="Pendleton A.L."/>
            <person name="Watervoot N.F."/>
            <person name="Auber R.P."/>
            <person name="Gonzalez D.J."/>
            <person name="Wisecaver J.H."/>
            <person name="Moore B.S."/>
        </authorList>
    </citation>
    <scope>NUCLEOTIDE SEQUENCE [LARGE SCALE GENOMIC DNA]</scope>
    <source>
        <strain evidence="1 2">12B1</strain>
    </source>
</reference>
<dbReference type="GO" id="GO:0005085">
    <property type="term" value="F:guanyl-nucleotide exchange factor activity"/>
    <property type="evidence" value="ECO:0007669"/>
    <property type="project" value="InterPro"/>
</dbReference>
<accession>A0AB34IES5</accession>
<protein>
    <recommendedName>
        <fullName evidence="3">Late endosomal/lysosomal adaptor and MAPK and MTOR activator 5</fullName>
    </recommendedName>
</protein>
<dbReference type="PANTHER" id="PTHR13323">
    <property type="entry name" value="LATE ENDOSOMAL/LYSOSOMAL MP1 INTERACTING PROTEIN"/>
    <property type="match status" value="1"/>
</dbReference>
<evidence type="ECO:0000313" key="1">
    <source>
        <dbReference type="EMBL" id="KAL1496313.1"/>
    </source>
</evidence>
<dbReference type="Gene3D" id="3.30.450.30">
    <property type="entry name" value="Dynein light chain 2a, cytoplasmic"/>
    <property type="match status" value="1"/>
</dbReference>
<dbReference type="GO" id="GO:0060090">
    <property type="term" value="F:molecular adaptor activity"/>
    <property type="evidence" value="ECO:0007669"/>
    <property type="project" value="InterPro"/>
</dbReference>
<name>A0AB34IES5_PRYPA</name>
<dbReference type="GO" id="GO:0032008">
    <property type="term" value="P:positive regulation of TOR signaling"/>
    <property type="evidence" value="ECO:0007669"/>
    <property type="project" value="InterPro"/>
</dbReference>
<evidence type="ECO:0000313" key="2">
    <source>
        <dbReference type="Proteomes" id="UP001515480"/>
    </source>
</evidence>
<dbReference type="Proteomes" id="UP001515480">
    <property type="component" value="Unassembled WGS sequence"/>
</dbReference>